<comment type="caution">
    <text evidence="1">The sequence shown here is derived from an EMBL/GenBank/DDBJ whole genome shotgun (WGS) entry which is preliminary data.</text>
</comment>
<keyword evidence="2" id="KW-1185">Reference proteome</keyword>
<dbReference type="EMBL" id="JAPCWZ010000003">
    <property type="protein sequence ID" value="KAK8874944.1"/>
    <property type="molecule type" value="Genomic_DNA"/>
</dbReference>
<dbReference type="PANTHER" id="PTHR13754:SF13">
    <property type="entry name" value="METALLO-BETA-LACTAMASE SUPERFAMILY PROTEIN (AFU_ORTHOLOGUE AFUA_3G07630)"/>
    <property type="match status" value="1"/>
</dbReference>
<evidence type="ECO:0000313" key="1">
    <source>
        <dbReference type="EMBL" id="KAK8874944.1"/>
    </source>
</evidence>
<protein>
    <recommendedName>
        <fullName evidence="3">Metallo-beta-lactamase superfamily protein</fullName>
    </recommendedName>
</protein>
<dbReference type="PANTHER" id="PTHR13754">
    <property type="entry name" value="METALLO-BETA-LACTAMASE SUPERFAMILY PROTEIN"/>
    <property type="match status" value="1"/>
</dbReference>
<reference evidence="1 2" key="1">
    <citation type="journal article" date="2024" name="IMA Fungus">
        <title>Apiospora arundinis, a panoply of carbohydrate-active enzymes and secondary metabolites.</title>
        <authorList>
            <person name="Sorensen T."/>
            <person name="Petersen C."/>
            <person name="Muurmann A.T."/>
            <person name="Christiansen J.V."/>
            <person name="Brundto M.L."/>
            <person name="Overgaard C.K."/>
            <person name="Boysen A.T."/>
            <person name="Wollenberg R.D."/>
            <person name="Larsen T.O."/>
            <person name="Sorensen J.L."/>
            <person name="Nielsen K.L."/>
            <person name="Sondergaard T.E."/>
        </authorList>
    </citation>
    <scope>NUCLEOTIDE SEQUENCE [LARGE SCALE GENOMIC DNA]</scope>
    <source>
        <strain evidence="1 2">AAU 773</strain>
    </source>
</reference>
<dbReference type="CDD" id="cd07713">
    <property type="entry name" value="DHPS-like_MBL-fold"/>
    <property type="match status" value="1"/>
</dbReference>
<proteinExistence type="predicted"/>
<sequence>MSTTTTTRENSGSGVLVEVDSITIQVIVSDEIDQISPSPHPGVRHPQSFMGAPLTTLSSADITDRGGATREMRMDTLCCGAHGLSLLITAAKKDEATGQLLKSHSLLFDAGPEGEVWERNVRRLGLDVGAIEHMVLSHWHRDHSGGLVSAVKMISEAGGKTTGPAPVAVDVHPERPALRGVMIPQTQEPISLQADPTVQELQDAGASVRSESQTHTVLDDMFLVSGEIPRETDYEGGIRGGITYNETSGEWEADELIMDERFVMCHLKGKGLVVFTGCSHAGVVNASRHAVRLGGGGNGGGKVPLYSVVGGYHLADASQETMDKSMRDLKALKPEILMPGHCTGWRFKVRVESEMPGHMVPIFGGTKYELV</sequence>
<organism evidence="1 2">
    <name type="scientific">Apiospora arundinis</name>
    <dbReference type="NCBI Taxonomy" id="335852"/>
    <lineage>
        <taxon>Eukaryota</taxon>
        <taxon>Fungi</taxon>
        <taxon>Dikarya</taxon>
        <taxon>Ascomycota</taxon>
        <taxon>Pezizomycotina</taxon>
        <taxon>Sordariomycetes</taxon>
        <taxon>Xylariomycetidae</taxon>
        <taxon>Amphisphaeriales</taxon>
        <taxon>Apiosporaceae</taxon>
        <taxon>Apiospora</taxon>
    </lineage>
</organism>
<dbReference type="InterPro" id="IPR036866">
    <property type="entry name" value="RibonucZ/Hydroxyglut_hydro"/>
</dbReference>
<accession>A0ABR2JAY6</accession>
<dbReference type="InterPro" id="IPR052926">
    <property type="entry name" value="Metallo-beta-lactamase_dom"/>
</dbReference>
<dbReference type="Gene3D" id="3.60.15.10">
    <property type="entry name" value="Ribonuclease Z/Hydroxyacylglutathione hydrolase-like"/>
    <property type="match status" value="1"/>
</dbReference>
<dbReference type="Proteomes" id="UP001390339">
    <property type="component" value="Unassembled WGS sequence"/>
</dbReference>
<dbReference type="InterPro" id="IPR041712">
    <property type="entry name" value="DHPS-like_MBL-fold"/>
</dbReference>
<gene>
    <name evidence="1" type="ORF">PGQ11_005458</name>
</gene>
<name>A0ABR2JAY6_9PEZI</name>
<evidence type="ECO:0000313" key="2">
    <source>
        <dbReference type="Proteomes" id="UP001390339"/>
    </source>
</evidence>
<dbReference type="SUPFAM" id="SSF56281">
    <property type="entry name" value="Metallo-hydrolase/oxidoreductase"/>
    <property type="match status" value="1"/>
</dbReference>
<evidence type="ECO:0008006" key="3">
    <source>
        <dbReference type="Google" id="ProtNLM"/>
    </source>
</evidence>